<organism evidence="3 4">
    <name type="scientific">Camellia sinensis var. sinensis</name>
    <name type="common">China tea</name>
    <dbReference type="NCBI Taxonomy" id="542762"/>
    <lineage>
        <taxon>Eukaryota</taxon>
        <taxon>Viridiplantae</taxon>
        <taxon>Streptophyta</taxon>
        <taxon>Embryophyta</taxon>
        <taxon>Tracheophyta</taxon>
        <taxon>Spermatophyta</taxon>
        <taxon>Magnoliopsida</taxon>
        <taxon>eudicotyledons</taxon>
        <taxon>Gunneridae</taxon>
        <taxon>Pentapetalae</taxon>
        <taxon>asterids</taxon>
        <taxon>Ericales</taxon>
        <taxon>Theaceae</taxon>
        <taxon>Camellia</taxon>
    </lineage>
</organism>
<evidence type="ECO:0000313" key="4">
    <source>
        <dbReference type="Proteomes" id="UP000306102"/>
    </source>
</evidence>
<proteinExistence type="predicted"/>
<reference evidence="3 4" key="1">
    <citation type="journal article" date="2018" name="Proc. Natl. Acad. Sci. U.S.A.">
        <title>Draft genome sequence of Camellia sinensis var. sinensis provides insights into the evolution of the tea genome and tea quality.</title>
        <authorList>
            <person name="Wei C."/>
            <person name="Yang H."/>
            <person name="Wang S."/>
            <person name="Zhao J."/>
            <person name="Liu C."/>
            <person name="Gao L."/>
            <person name="Xia E."/>
            <person name="Lu Y."/>
            <person name="Tai Y."/>
            <person name="She G."/>
            <person name="Sun J."/>
            <person name="Cao H."/>
            <person name="Tong W."/>
            <person name="Gao Q."/>
            <person name="Li Y."/>
            <person name="Deng W."/>
            <person name="Jiang X."/>
            <person name="Wang W."/>
            <person name="Chen Q."/>
            <person name="Zhang S."/>
            <person name="Li H."/>
            <person name="Wu J."/>
            <person name="Wang P."/>
            <person name="Li P."/>
            <person name="Shi C."/>
            <person name="Zheng F."/>
            <person name="Jian J."/>
            <person name="Huang B."/>
            <person name="Shan D."/>
            <person name="Shi M."/>
            <person name="Fang C."/>
            <person name="Yue Y."/>
            <person name="Li F."/>
            <person name="Li D."/>
            <person name="Wei S."/>
            <person name="Han B."/>
            <person name="Jiang C."/>
            <person name="Yin Y."/>
            <person name="Xia T."/>
            <person name="Zhang Z."/>
            <person name="Bennetzen J.L."/>
            <person name="Zhao S."/>
            <person name="Wan X."/>
        </authorList>
    </citation>
    <scope>NUCLEOTIDE SEQUENCE [LARGE SCALE GENOMIC DNA]</scope>
    <source>
        <strain evidence="4">cv. Shuchazao</strain>
        <tissue evidence="3">Leaf</tissue>
    </source>
</reference>
<keyword evidence="1" id="KW-0175">Coiled coil</keyword>
<dbReference type="Proteomes" id="UP000306102">
    <property type="component" value="Unassembled WGS sequence"/>
</dbReference>
<feature type="compositionally biased region" description="Polar residues" evidence="2">
    <location>
        <begin position="140"/>
        <end position="151"/>
    </location>
</feature>
<gene>
    <name evidence="3" type="ORF">TEA_023338</name>
</gene>
<keyword evidence="4" id="KW-1185">Reference proteome</keyword>
<name>A0A4S4DX31_CAMSN</name>
<protein>
    <submittedName>
        <fullName evidence="3">Uncharacterized protein</fullName>
    </submittedName>
</protein>
<feature type="coiled-coil region" evidence="1">
    <location>
        <begin position="259"/>
        <end position="286"/>
    </location>
</feature>
<evidence type="ECO:0000256" key="2">
    <source>
        <dbReference type="SAM" id="MobiDB-lite"/>
    </source>
</evidence>
<comment type="caution">
    <text evidence="3">The sequence shown here is derived from an EMBL/GenBank/DDBJ whole genome shotgun (WGS) entry which is preliminary data.</text>
</comment>
<dbReference type="AlphaFoldDB" id="A0A4S4DX31"/>
<evidence type="ECO:0000256" key="1">
    <source>
        <dbReference type="SAM" id="Coils"/>
    </source>
</evidence>
<accession>A0A4S4DX31</accession>
<sequence>MNHLRRFFELEANIQEFRTLYNIPDDIIVHLPINDDDIIEGSKELIPLPLINIVKRGDSHGSNHLELFFRSKLRSVKRQLVQMLPDCSNVVNDIVVIVEDNWEFPPGVDRNRSIPKLQRSFPIQTSGHIEEPVAEEEQPQTESSDSKTAASDNMLPKNFLELIAIQKSQKESKLAPAPLAASSLTTSERLQCGRRANLILFLILDVVFSSITISEVAAVRSPIILIPSPKYWPLTSFDMTMGGVEMATAIAPDKLKLTKDKHDEKANELELRLATSKGKVVEMEKRLQIVDTELKSSAQEVSALKEKKQQLFATLDASRLGHNVVVKVAKEGGYN</sequence>
<evidence type="ECO:0000313" key="3">
    <source>
        <dbReference type="EMBL" id="THG07939.1"/>
    </source>
</evidence>
<dbReference type="EMBL" id="SDRB02009685">
    <property type="protein sequence ID" value="THG07939.1"/>
    <property type="molecule type" value="Genomic_DNA"/>
</dbReference>
<feature type="region of interest" description="Disordered" evidence="2">
    <location>
        <begin position="125"/>
        <end position="151"/>
    </location>
</feature>